<evidence type="ECO:0000256" key="1">
    <source>
        <dbReference type="ARBA" id="ARBA00001970"/>
    </source>
</evidence>
<evidence type="ECO:0000256" key="2">
    <source>
        <dbReference type="ARBA" id="ARBA00022559"/>
    </source>
</evidence>
<dbReference type="AlphaFoldDB" id="A0A6J4Q9J0"/>
<dbReference type="PANTHER" id="PTHR30521:SF4">
    <property type="entry name" value="DEFERROCHELATASE"/>
    <property type="match status" value="1"/>
</dbReference>
<dbReference type="Pfam" id="PF04261">
    <property type="entry name" value="Dyp_perox_N"/>
    <property type="match status" value="1"/>
</dbReference>
<keyword evidence="3" id="KW-0349">Heme</keyword>
<evidence type="ECO:0000259" key="10">
    <source>
        <dbReference type="Pfam" id="PF04261"/>
    </source>
</evidence>
<sequence>GRSDGDLCVQACADDPQVAFHAVRNLVRISRGLAVVRWSQLGFGRTASTSKTQATPRNLMGVKDGTNNIKAEDEDLMNRHVWVPDEDGPSWMVGGTYLVARRIRMLIEVWDRVSLGEQEASIGRHKYSGAPIGKGDEFDPVDLKATDESGEPLIAPDAHVRLARQSDEEKILRRGYSFTDGFDAERGQLDAGLFFISFQRDPHKQFVPLQQRLAANDRLNEYIRHTSSALFACPPGATKGEFVGERLLAT</sequence>
<keyword evidence="6" id="KW-0560">Oxidoreductase</keyword>
<evidence type="ECO:0000256" key="5">
    <source>
        <dbReference type="ARBA" id="ARBA00022729"/>
    </source>
</evidence>
<protein>
    <submittedName>
        <fullName evidence="12">Ferrous iron transport peroxidase EfeB</fullName>
    </submittedName>
</protein>
<gene>
    <name evidence="12" type="ORF">AVDCRST_MAG01-01-3450</name>
</gene>
<keyword evidence="2 12" id="KW-0575">Peroxidase</keyword>
<evidence type="ECO:0000256" key="6">
    <source>
        <dbReference type="ARBA" id="ARBA00023002"/>
    </source>
</evidence>
<proteinExistence type="inferred from homology"/>
<evidence type="ECO:0000256" key="7">
    <source>
        <dbReference type="ARBA" id="ARBA00023004"/>
    </source>
</evidence>
<organism evidence="12">
    <name type="scientific">uncultured Rubrobacteraceae bacterium</name>
    <dbReference type="NCBI Taxonomy" id="349277"/>
    <lineage>
        <taxon>Bacteria</taxon>
        <taxon>Bacillati</taxon>
        <taxon>Actinomycetota</taxon>
        <taxon>Rubrobacteria</taxon>
        <taxon>Rubrobacterales</taxon>
        <taxon>Rubrobacteraceae</taxon>
        <taxon>environmental samples</taxon>
    </lineage>
</organism>
<evidence type="ECO:0000259" key="11">
    <source>
        <dbReference type="Pfam" id="PF20628"/>
    </source>
</evidence>
<evidence type="ECO:0000256" key="4">
    <source>
        <dbReference type="ARBA" id="ARBA00022723"/>
    </source>
</evidence>
<evidence type="ECO:0000256" key="8">
    <source>
        <dbReference type="ARBA" id="ARBA00025737"/>
    </source>
</evidence>
<dbReference type="EMBL" id="CADCUW010000449">
    <property type="protein sequence ID" value="CAA9438656.1"/>
    <property type="molecule type" value="Genomic_DNA"/>
</dbReference>
<evidence type="ECO:0000256" key="9">
    <source>
        <dbReference type="SAM" id="MobiDB-lite"/>
    </source>
</evidence>
<dbReference type="PROSITE" id="PS51404">
    <property type="entry name" value="DYP_PEROXIDASE"/>
    <property type="match status" value="1"/>
</dbReference>
<dbReference type="NCBIfam" id="TIGR01413">
    <property type="entry name" value="Dyp_perox_fam"/>
    <property type="match status" value="1"/>
</dbReference>
<dbReference type="GO" id="GO:0046872">
    <property type="term" value="F:metal ion binding"/>
    <property type="evidence" value="ECO:0007669"/>
    <property type="project" value="UniProtKB-KW"/>
</dbReference>
<evidence type="ECO:0000256" key="3">
    <source>
        <dbReference type="ARBA" id="ARBA00022617"/>
    </source>
</evidence>
<comment type="similarity">
    <text evidence="8">Belongs to the DyP-type peroxidase family.</text>
</comment>
<dbReference type="GO" id="GO:0005829">
    <property type="term" value="C:cytosol"/>
    <property type="evidence" value="ECO:0007669"/>
    <property type="project" value="TreeGrafter"/>
</dbReference>
<feature type="non-terminal residue" evidence="12">
    <location>
        <position position="1"/>
    </location>
</feature>
<keyword evidence="7" id="KW-0408">Iron</keyword>
<dbReference type="InterPro" id="IPR006314">
    <property type="entry name" value="Dyp_peroxidase"/>
</dbReference>
<dbReference type="InterPro" id="IPR048328">
    <property type="entry name" value="Dyp_perox_C"/>
</dbReference>
<comment type="cofactor">
    <cofactor evidence="1">
        <name>heme b</name>
        <dbReference type="ChEBI" id="CHEBI:60344"/>
    </cofactor>
</comment>
<dbReference type="InterPro" id="IPR011008">
    <property type="entry name" value="Dimeric_a/b-barrel"/>
</dbReference>
<dbReference type="Pfam" id="PF20628">
    <property type="entry name" value="Dyp_perox_C"/>
    <property type="match status" value="1"/>
</dbReference>
<dbReference type="PANTHER" id="PTHR30521">
    <property type="entry name" value="DEFERROCHELATASE/PEROXIDASE"/>
    <property type="match status" value="1"/>
</dbReference>
<feature type="region of interest" description="Disordered" evidence="9">
    <location>
        <begin position="46"/>
        <end position="65"/>
    </location>
</feature>
<accession>A0A6J4Q9J0</accession>
<keyword evidence="5" id="KW-0732">Signal</keyword>
<dbReference type="InterPro" id="IPR048327">
    <property type="entry name" value="Dyp_perox_N"/>
</dbReference>
<feature type="domain" description="Dyp-type peroxidase N-terminal" evidence="10">
    <location>
        <begin position="2"/>
        <end position="43"/>
    </location>
</feature>
<reference evidence="12" key="1">
    <citation type="submission" date="2020-02" db="EMBL/GenBank/DDBJ databases">
        <authorList>
            <person name="Meier V. D."/>
        </authorList>
    </citation>
    <scope>NUCLEOTIDE SEQUENCE</scope>
    <source>
        <strain evidence="12">AVDCRST_MAG01</strain>
    </source>
</reference>
<dbReference type="GO" id="GO:0004601">
    <property type="term" value="F:peroxidase activity"/>
    <property type="evidence" value="ECO:0007669"/>
    <property type="project" value="UniProtKB-KW"/>
</dbReference>
<name>A0A6J4Q9J0_9ACTN</name>
<feature type="domain" description="Dyp-type peroxidase C-terminal" evidence="11">
    <location>
        <begin position="55"/>
        <end position="237"/>
    </location>
</feature>
<dbReference type="GO" id="GO:0020037">
    <property type="term" value="F:heme binding"/>
    <property type="evidence" value="ECO:0007669"/>
    <property type="project" value="InterPro"/>
</dbReference>
<dbReference type="SUPFAM" id="SSF54909">
    <property type="entry name" value="Dimeric alpha+beta barrel"/>
    <property type="match status" value="1"/>
</dbReference>
<keyword evidence="4" id="KW-0479">Metal-binding</keyword>
<feature type="compositionally biased region" description="Polar residues" evidence="9">
    <location>
        <begin position="46"/>
        <end position="56"/>
    </location>
</feature>
<evidence type="ECO:0000313" key="12">
    <source>
        <dbReference type="EMBL" id="CAA9438656.1"/>
    </source>
</evidence>